<keyword evidence="6" id="KW-0812">Transmembrane</keyword>
<protein>
    <submittedName>
        <fullName evidence="8">RN180-like protein</fullName>
    </submittedName>
</protein>
<evidence type="ECO:0000313" key="9">
    <source>
        <dbReference type="Proteomes" id="UP001164746"/>
    </source>
</evidence>
<name>A0ABY7FXZ2_MYAAR</name>
<keyword evidence="6" id="KW-1133">Transmembrane helix</keyword>
<dbReference type="InterPro" id="IPR013083">
    <property type="entry name" value="Znf_RING/FYVE/PHD"/>
</dbReference>
<keyword evidence="9" id="KW-1185">Reference proteome</keyword>
<feature type="domain" description="RING-type" evidence="7">
    <location>
        <begin position="294"/>
        <end position="336"/>
    </location>
</feature>
<feature type="transmembrane region" description="Helical" evidence="6">
    <location>
        <begin position="484"/>
        <end position="502"/>
    </location>
</feature>
<dbReference type="Gene3D" id="3.30.40.10">
    <property type="entry name" value="Zinc/RING finger domain, C3HC4 (zinc finger)"/>
    <property type="match status" value="1"/>
</dbReference>
<feature type="compositionally biased region" description="Basic and acidic residues" evidence="5">
    <location>
        <begin position="128"/>
        <end position="141"/>
    </location>
</feature>
<evidence type="ECO:0000256" key="4">
    <source>
        <dbReference type="PROSITE-ProRule" id="PRU00175"/>
    </source>
</evidence>
<accession>A0ABY7FXZ2</accession>
<evidence type="ECO:0000256" key="1">
    <source>
        <dbReference type="ARBA" id="ARBA00022723"/>
    </source>
</evidence>
<organism evidence="8 9">
    <name type="scientific">Mya arenaria</name>
    <name type="common">Soft-shell clam</name>
    <dbReference type="NCBI Taxonomy" id="6604"/>
    <lineage>
        <taxon>Eukaryota</taxon>
        <taxon>Metazoa</taxon>
        <taxon>Spiralia</taxon>
        <taxon>Lophotrochozoa</taxon>
        <taxon>Mollusca</taxon>
        <taxon>Bivalvia</taxon>
        <taxon>Autobranchia</taxon>
        <taxon>Heteroconchia</taxon>
        <taxon>Euheterodonta</taxon>
        <taxon>Imparidentia</taxon>
        <taxon>Neoheterodontei</taxon>
        <taxon>Myida</taxon>
        <taxon>Myoidea</taxon>
        <taxon>Myidae</taxon>
        <taxon>Mya</taxon>
    </lineage>
</organism>
<dbReference type="InterPro" id="IPR018957">
    <property type="entry name" value="Znf_C3HC4_RING-type"/>
</dbReference>
<feature type="region of interest" description="Disordered" evidence="5">
    <location>
        <begin position="102"/>
        <end position="141"/>
    </location>
</feature>
<keyword evidence="2 4" id="KW-0863">Zinc-finger</keyword>
<dbReference type="PANTHER" id="PTHR46717:SF1">
    <property type="entry name" value="E3 UBIQUITIN-PROTEIN LIGASE RNF180"/>
    <property type="match status" value="1"/>
</dbReference>
<dbReference type="SUPFAM" id="SSF57850">
    <property type="entry name" value="RING/U-box"/>
    <property type="match status" value="1"/>
</dbReference>
<evidence type="ECO:0000256" key="5">
    <source>
        <dbReference type="SAM" id="MobiDB-lite"/>
    </source>
</evidence>
<dbReference type="Proteomes" id="UP001164746">
    <property type="component" value="Chromosome 14"/>
</dbReference>
<evidence type="ECO:0000313" key="8">
    <source>
        <dbReference type="EMBL" id="WAR27052.1"/>
    </source>
</evidence>
<dbReference type="InterPro" id="IPR033263">
    <property type="entry name" value="RNF180"/>
</dbReference>
<evidence type="ECO:0000256" key="6">
    <source>
        <dbReference type="SAM" id="Phobius"/>
    </source>
</evidence>
<proteinExistence type="predicted"/>
<dbReference type="Pfam" id="PF00097">
    <property type="entry name" value="zf-C3HC4"/>
    <property type="match status" value="1"/>
</dbReference>
<dbReference type="InterPro" id="IPR001841">
    <property type="entry name" value="Znf_RING"/>
</dbReference>
<evidence type="ECO:0000256" key="2">
    <source>
        <dbReference type="ARBA" id="ARBA00022771"/>
    </source>
</evidence>
<dbReference type="PROSITE" id="PS50089">
    <property type="entry name" value="ZF_RING_2"/>
    <property type="match status" value="1"/>
</dbReference>
<sequence length="521" mass="59267">MDVYRCRKCRCDLQVTHAVVNSVCEGYLTQQHVWYLEVDRAPEWVNTAVNSASWAKGKLTCPKCSGRVGSFDFTNEKICQCGLHTVPCAHLVKDRVDQIRKQSISPVGPFPRRATYRRQDSPPADTSGTEKQRQTSGDSHVRNIDTTAWTFMDNSGPSLSKVIDGKKDDDVCDNDNDSDGERIQVLKTGFGVTNKMENLLESSTDNGTNNVCNKTSLRKRKRRKRAEYQCDRCFASVGDGNGCICALMHREDGARSENMFGALSDSCMGEKATQPDTDFFEPEPEVEIPADLTCSVCLDLYYRPCVCLPCRHTFCEHCLRDVCKQKPVYTPCPLCRVLIDTCTINNACVERIKQEYANSYEERQREVKKMRKSKSFYPLPGNHGNNSLSQRLAGWGASPAETGMEELLMASLQDIIMRFAWVMVLFLIHNFVFRFCEAIGFSFYCDNAFHFNDFLRSMMLKLINFGFLHTVRKCLGLTFVRSDIFGYLVVYAALFMVFYFDTNTWIQFGYSMVILGSLFIN</sequence>
<evidence type="ECO:0000259" key="7">
    <source>
        <dbReference type="PROSITE" id="PS50089"/>
    </source>
</evidence>
<reference evidence="8" key="1">
    <citation type="submission" date="2022-11" db="EMBL/GenBank/DDBJ databases">
        <title>Centuries of genome instability and evolution in soft-shell clam transmissible cancer (bioRxiv).</title>
        <authorList>
            <person name="Hart S.F.M."/>
            <person name="Yonemitsu M.A."/>
            <person name="Giersch R.M."/>
            <person name="Beal B.F."/>
            <person name="Arriagada G."/>
            <person name="Davis B.W."/>
            <person name="Ostrander E.A."/>
            <person name="Goff S.P."/>
            <person name="Metzger M.J."/>
        </authorList>
    </citation>
    <scope>NUCLEOTIDE SEQUENCE</scope>
    <source>
        <strain evidence="8">MELC-2E11</strain>
        <tissue evidence="8">Siphon/mantle</tissue>
    </source>
</reference>
<evidence type="ECO:0000256" key="3">
    <source>
        <dbReference type="ARBA" id="ARBA00022833"/>
    </source>
</evidence>
<dbReference type="SMART" id="SM00184">
    <property type="entry name" value="RING"/>
    <property type="match status" value="1"/>
</dbReference>
<dbReference type="PROSITE" id="PS00518">
    <property type="entry name" value="ZF_RING_1"/>
    <property type="match status" value="1"/>
</dbReference>
<keyword evidence="1" id="KW-0479">Metal-binding</keyword>
<dbReference type="InterPro" id="IPR017907">
    <property type="entry name" value="Znf_RING_CS"/>
</dbReference>
<feature type="transmembrane region" description="Helical" evidence="6">
    <location>
        <begin position="415"/>
        <end position="433"/>
    </location>
</feature>
<keyword evidence="3" id="KW-0862">Zinc</keyword>
<dbReference type="EMBL" id="CP111025">
    <property type="protein sequence ID" value="WAR27052.1"/>
    <property type="molecule type" value="Genomic_DNA"/>
</dbReference>
<gene>
    <name evidence="8" type="ORF">MAR_012756</name>
</gene>
<dbReference type="PANTHER" id="PTHR46717">
    <property type="entry name" value="E3 UBIQUITIN-PROTEIN LIGASE RNF180"/>
    <property type="match status" value="1"/>
</dbReference>
<keyword evidence="6" id="KW-0472">Membrane</keyword>
<feature type="transmembrane region" description="Helical" evidence="6">
    <location>
        <begin position="454"/>
        <end position="472"/>
    </location>
</feature>